<reference evidence="3 4" key="1">
    <citation type="submission" date="2024-09" db="EMBL/GenBank/DDBJ databases">
        <authorList>
            <consortium name="All-Russian atlas of soil microorganisms"/>
            <consortium name="as a basis for the search for new antimicrobial producers and enzymes with unique properties"/>
            <person name="Sokolova E.A."/>
            <person name="Voronina E.N."/>
        </authorList>
    </citation>
    <scope>NUCLEOTIDE SEQUENCE [LARGE SCALE GENOMIC DNA]</scope>
    <source>
        <strain evidence="3 4">AF-22b-331.1</strain>
    </source>
</reference>
<sequence>MLPGLELAACTELAVPAEVMHHVVRVESSFNPYAIGVVGGRLARQPKNLGEALSTTKMLEREGYNFSLGLAQVNRYNLQKQGLDSYEKAFSMCPNLQAGSRILAECYSRSKQDWGKAFSCYYSGNFTTGYRHGYVDKVMTSWRGSVAAAGGAIPVIRNRGGSAPVTRIQVPVEPAASRVLRRIEEAALSGAGIAPATRSSGYSTAAGQVYPSSQASSVYPTSTANGVYPTSTAQSVYPATAVPARRAAGQGGTGPEAALQAILAGAQGSEDAPVLLQPSGAPPVSQPAGAPPATLPSGAAGRRSPISNQTPAAGVPERDAALVF</sequence>
<feature type="compositionally biased region" description="Pro residues" evidence="1">
    <location>
        <begin position="280"/>
        <end position="294"/>
    </location>
</feature>
<name>A0ABW7CXQ7_9GAMM</name>
<evidence type="ECO:0000256" key="1">
    <source>
        <dbReference type="SAM" id="MobiDB-lite"/>
    </source>
</evidence>
<dbReference type="CDD" id="cd16892">
    <property type="entry name" value="LT_VirB1-like"/>
    <property type="match status" value="1"/>
</dbReference>
<organism evidence="3 4">
    <name type="scientific">Stenotrophomonas nematodicola</name>
    <dbReference type="NCBI Taxonomy" id="2656746"/>
    <lineage>
        <taxon>Bacteria</taxon>
        <taxon>Pseudomonadati</taxon>
        <taxon>Pseudomonadota</taxon>
        <taxon>Gammaproteobacteria</taxon>
        <taxon>Lysobacterales</taxon>
        <taxon>Lysobacteraceae</taxon>
        <taxon>Stenotrophomonas</taxon>
    </lineage>
</organism>
<evidence type="ECO:0000259" key="2">
    <source>
        <dbReference type="Pfam" id="PF01464"/>
    </source>
</evidence>
<dbReference type="InterPro" id="IPR008258">
    <property type="entry name" value="Transglycosylase_SLT_dom_1"/>
</dbReference>
<proteinExistence type="predicted"/>
<feature type="region of interest" description="Disordered" evidence="1">
    <location>
        <begin position="272"/>
        <end position="324"/>
    </location>
</feature>
<dbReference type="EMBL" id="JBHGCJ010000007">
    <property type="protein sequence ID" value="MFG6109727.1"/>
    <property type="molecule type" value="Genomic_DNA"/>
</dbReference>
<keyword evidence="4" id="KW-1185">Reference proteome</keyword>
<dbReference type="Gene3D" id="1.10.530.10">
    <property type="match status" value="1"/>
</dbReference>
<dbReference type="Pfam" id="PF01464">
    <property type="entry name" value="SLT"/>
    <property type="match status" value="1"/>
</dbReference>
<gene>
    <name evidence="3" type="ORF">ACEU0G_003746</name>
</gene>
<feature type="domain" description="Transglycosylase SLT" evidence="2">
    <location>
        <begin position="13"/>
        <end position="129"/>
    </location>
</feature>
<dbReference type="Proteomes" id="UP001605261">
    <property type="component" value="Unassembled WGS sequence"/>
</dbReference>
<protein>
    <submittedName>
        <fullName evidence="3">Transglycosylase SLT domain-containing protein</fullName>
    </submittedName>
</protein>
<evidence type="ECO:0000313" key="3">
    <source>
        <dbReference type="EMBL" id="MFG6109727.1"/>
    </source>
</evidence>
<dbReference type="SUPFAM" id="SSF53955">
    <property type="entry name" value="Lysozyme-like"/>
    <property type="match status" value="1"/>
</dbReference>
<accession>A0ABW7CXQ7</accession>
<comment type="caution">
    <text evidence="3">The sequence shown here is derived from an EMBL/GenBank/DDBJ whole genome shotgun (WGS) entry which is preliminary data.</text>
</comment>
<dbReference type="InterPro" id="IPR023346">
    <property type="entry name" value="Lysozyme-like_dom_sf"/>
</dbReference>
<evidence type="ECO:0000313" key="4">
    <source>
        <dbReference type="Proteomes" id="UP001605261"/>
    </source>
</evidence>
<dbReference type="RefSeq" id="WP_394163526.1">
    <property type="nucleotide sequence ID" value="NZ_JBHGCJ010000007.1"/>
</dbReference>